<accession>A0A974WDC3</accession>
<dbReference type="Proteomes" id="UP000662783">
    <property type="component" value="Chromosome"/>
</dbReference>
<dbReference type="EMBL" id="CP070608">
    <property type="protein sequence ID" value="QSE95894.1"/>
    <property type="molecule type" value="Genomic_DNA"/>
</dbReference>
<evidence type="ECO:0000313" key="2">
    <source>
        <dbReference type="EMBL" id="QSE95894.1"/>
    </source>
</evidence>
<keyword evidence="3" id="KW-1185">Reference proteome</keyword>
<gene>
    <name evidence="2" type="ORF">JR347_09700</name>
</gene>
<keyword evidence="1" id="KW-1133">Transmembrane helix</keyword>
<evidence type="ECO:0000256" key="1">
    <source>
        <dbReference type="SAM" id="Phobius"/>
    </source>
</evidence>
<feature type="transmembrane region" description="Helical" evidence="1">
    <location>
        <begin position="143"/>
        <end position="164"/>
    </location>
</feature>
<dbReference type="GO" id="GO:0015035">
    <property type="term" value="F:protein-disulfide reductase activity"/>
    <property type="evidence" value="ECO:0007669"/>
    <property type="project" value="InterPro"/>
</dbReference>
<dbReference type="Pfam" id="PF04134">
    <property type="entry name" value="DCC1-like"/>
    <property type="match status" value="1"/>
</dbReference>
<name>A0A974WDC3_9BACT</name>
<evidence type="ECO:0000313" key="3">
    <source>
        <dbReference type="Proteomes" id="UP000662783"/>
    </source>
</evidence>
<keyword evidence="1" id="KW-0812">Transmembrane</keyword>
<dbReference type="AlphaFoldDB" id="A0A974WDC3"/>
<dbReference type="InterPro" id="IPR007263">
    <property type="entry name" value="DCC1-like"/>
</dbReference>
<proteinExistence type="predicted"/>
<organism evidence="2 3">
    <name type="scientific">Fulvivirga lutea</name>
    <dbReference type="NCBI Taxonomy" id="2810512"/>
    <lineage>
        <taxon>Bacteria</taxon>
        <taxon>Pseudomonadati</taxon>
        <taxon>Bacteroidota</taxon>
        <taxon>Cytophagia</taxon>
        <taxon>Cytophagales</taxon>
        <taxon>Fulvivirgaceae</taxon>
        <taxon>Fulvivirga</taxon>
    </lineage>
</organism>
<dbReference type="RefSeq" id="WP_205720407.1">
    <property type="nucleotide sequence ID" value="NZ_CP070608.1"/>
</dbReference>
<keyword evidence="1" id="KW-0472">Membrane</keyword>
<protein>
    <submittedName>
        <fullName evidence="2">DUF393 domain-containing protein</fullName>
    </submittedName>
</protein>
<dbReference type="KEGG" id="fuv:JR347_09700"/>
<reference evidence="2" key="1">
    <citation type="submission" date="2021-02" db="EMBL/GenBank/DDBJ databases">
        <title>Fulvivirga sp. S481 isolated from sea water.</title>
        <authorList>
            <person name="Bae S.S."/>
            <person name="Baek K."/>
        </authorList>
    </citation>
    <scope>NUCLEOTIDE SEQUENCE</scope>
    <source>
        <strain evidence="2">S481</strain>
    </source>
</reference>
<sequence>MITKYKNTPFQPAKPLLVWDGDCGFCQYWLLWLLNQTGDRINHEPYQKIADSIPGLPKWAFREAVRFIETDGSVFSGASAFYQAYTYTNSKSNTRLIRMYNHRSFFRYMSDHSYSFISKNRRCMFFLTKLFWGKNPVKLKKYWLIYLIIVTLLLTWLVVSTLSII</sequence>